<dbReference type="GO" id="GO:0006357">
    <property type="term" value="P:regulation of transcription by RNA polymerase II"/>
    <property type="evidence" value="ECO:0007669"/>
    <property type="project" value="TreeGrafter"/>
</dbReference>
<dbReference type="Proteomes" id="UP000261520">
    <property type="component" value="Unplaced"/>
</dbReference>
<dbReference type="Ensembl" id="ENSPMGT00000016064.1">
    <property type="protein sequence ID" value="ENSPMGP00000015071.1"/>
    <property type="gene ID" value="ENSPMGG00000012350.1"/>
</dbReference>
<feature type="domain" description="THAP-type" evidence="8">
    <location>
        <begin position="1"/>
        <end position="80"/>
    </location>
</feature>
<evidence type="ECO:0000256" key="3">
    <source>
        <dbReference type="ARBA" id="ARBA00022833"/>
    </source>
</evidence>
<dbReference type="SMART" id="SM00692">
    <property type="entry name" value="DM3"/>
    <property type="match status" value="1"/>
</dbReference>
<evidence type="ECO:0000259" key="8">
    <source>
        <dbReference type="PROSITE" id="PS50950"/>
    </source>
</evidence>
<dbReference type="GO" id="GO:0001935">
    <property type="term" value="P:endothelial cell proliferation"/>
    <property type="evidence" value="ECO:0007669"/>
    <property type="project" value="UniProtKB-UniRule"/>
</dbReference>
<reference evidence="9" key="1">
    <citation type="submission" date="2025-08" db="UniProtKB">
        <authorList>
            <consortium name="Ensembl"/>
        </authorList>
    </citation>
    <scope>IDENTIFICATION</scope>
</reference>
<evidence type="ECO:0000313" key="10">
    <source>
        <dbReference type="Proteomes" id="UP000261520"/>
    </source>
</evidence>
<keyword evidence="6" id="KW-0175">Coiled coil</keyword>
<dbReference type="GO" id="GO:0003700">
    <property type="term" value="F:DNA-binding transcription factor activity"/>
    <property type="evidence" value="ECO:0007669"/>
    <property type="project" value="UniProtKB-UniRule"/>
</dbReference>
<dbReference type="PROSITE" id="PS50950">
    <property type="entry name" value="ZF_THAP"/>
    <property type="match status" value="1"/>
</dbReference>
<evidence type="ECO:0000256" key="4">
    <source>
        <dbReference type="ARBA" id="ARBA00023125"/>
    </source>
</evidence>
<dbReference type="PANTHER" id="PTHR46600:SF7">
    <property type="entry name" value="SI:DKEY-228B2.6-RELATED"/>
    <property type="match status" value="1"/>
</dbReference>
<dbReference type="Pfam" id="PF05485">
    <property type="entry name" value="THAP"/>
    <property type="match status" value="1"/>
</dbReference>
<dbReference type="SUPFAM" id="SSF57716">
    <property type="entry name" value="Glucocorticoid receptor-like (DNA-binding domain)"/>
    <property type="match status" value="1"/>
</dbReference>
<protein>
    <recommendedName>
        <fullName evidence="6">THAP domain-containing protein 1</fullName>
    </recommendedName>
</protein>
<keyword evidence="4 5" id="KW-0238">DNA-binding</keyword>
<dbReference type="GO" id="GO:0008270">
    <property type="term" value="F:zinc ion binding"/>
    <property type="evidence" value="ECO:0007669"/>
    <property type="project" value="UniProtKB-KW"/>
</dbReference>
<dbReference type="GO" id="GO:0005654">
    <property type="term" value="C:nucleoplasm"/>
    <property type="evidence" value="ECO:0007669"/>
    <property type="project" value="UniProtKB-SubCell"/>
</dbReference>
<reference evidence="9" key="2">
    <citation type="submission" date="2025-09" db="UniProtKB">
        <authorList>
            <consortium name="Ensembl"/>
        </authorList>
    </citation>
    <scope>IDENTIFICATION</scope>
</reference>
<keyword evidence="6" id="KW-0804">Transcription</keyword>
<evidence type="ECO:0000256" key="6">
    <source>
        <dbReference type="RuleBase" id="RU369073"/>
    </source>
</evidence>
<evidence type="ECO:0000313" key="9">
    <source>
        <dbReference type="Ensembl" id="ENSPMGP00000015071.1"/>
    </source>
</evidence>
<keyword evidence="6" id="KW-0805">Transcription regulation</keyword>
<comment type="function">
    <text evidence="6">DNA-binding transcription regulator that regulates endothelial cell proliferation and G1/S cell-cycle progression. Specifically binds the 5'-[AT]NTNN[GT]GGCA[AGT]-3' core DNA sequence and acts by modulating expression of pRB-E2F cell-cycle target genes.</text>
</comment>
<dbReference type="InterPro" id="IPR038441">
    <property type="entry name" value="THAP_Znf_sf"/>
</dbReference>
<dbReference type="PANTHER" id="PTHR46600">
    <property type="entry name" value="THAP DOMAIN-CONTAINING"/>
    <property type="match status" value="1"/>
</dbReference>
<accession>A0A3B4AF08</accession>
<comment type="similarity">
    <text evidence="6">Belongs to the THAP1 family.</text>
</comment>
<dbReference type="SMART" id="SM00980">
    <property type="entry name" value="THAP"/>
    <property type="match status" value="1"/>
</dbReference>
<keyword evidence="6" id="KW-0131">Cell cycle</keyword>
<proteinExistence type="inferred from homology"/>
<sequence>VHIEPPSVSCSTSRTLLNISLHAFPVDGSVRAQWLENIRRDNFTPTHGTRVCSRHFPPGNIVATPGGLRRLKRGSVPLLFHWNNYSLPRPSTQGDTGRASDTHGEGI</sequence>
<evidence type="ECO:0000256" key="1">
    <source>
        <dbReference type="ARBA" id="ARBA00022723"/>
    </source>
</evidence>
<keyword evidence="3" id="KW-0862">Zinc</keyword>
<organism evidence="9 10">
    <name type="scientific">Periophthalmus magnuspinnatus</name>
    <dbReference type="NCBI Taxonomy" id="409849"/>
    <lineage>
        <taxon>Eukaryota</taxon>
        <taxon>Metazoa</taxon>
        <taxon>Chordata</taxon>
        <taxon>Craniata</taxon>
        <taxon>Vertebrata</taxon>
        <taxon>Euteleostomi</taxon>
        <taxon>Actinopterygii</taxon>
        <taxon>Neopterygii</taxon>
        <taxon>Teleostei</taxon>
        <taxon>Neoteleostei</taxon>
        <taxon>Acanthomorphata</taxon>
        <taxon>Gobiaria</taxon>
        <taxon>Gobiiformes</taxon>
        <taxon>Gobioidei</taxon>
        <taxon>Gobiidae</taxon>
        <taxon>Oxudercinae</taxon>
        <taxon>Periophthalmus</taxon>
    </lineage>
</organism>
<evidence type="ECO:0000256" key="7">
    <source>
        <dbReference type="SAM" id="MobiDB-lite"/>
    </source>
</evidence>
<feature type="region of interest" description="Disordered" evidence="7">
    <location>
        <begin position="87"/>
        <end position="107"/>
    </location>
</feature>
<keyword evidence="10" id="KW-1185">Reference proteome</keyword>
<name>A0A3B4AF08_9GOBI</name>
<dbReference type="InterPro" id="IPR026516">
    <property type="entry name" value="THAP1/10"/>
</dbReference>
<keyword evidence="1" id="KW-0479">Metal-binding</keyword>
<dbReference type="AlphaFoldDB" id="A0A3B4AF08"/>
<feature type="compositionally biased region" description="Basic and acidic residues" evidence="7">
    <location>
        <begin position="98"/>
        <end position="107"/>
    </location>
</feature>
<evidence type="ECO:0000256" key="2">
    <source>
        <dbReference type="ARBA" id="ARBA00022771"/>
    </source>
</evidence>
<keyword evidence="2 5" id="KW-0863">Zinc-finger</keyword>
<evidence type="ECO:0000256" key="5">
    <source>
        <dbReference type="PROSITE-ProRule" id="PRU00309"/>
    </source>
</evidence>
<dbReference type="GO" id="GO:0000978">
    <property type="term" value="F:RNA polymerase II cis-regulatory region sequence-specific DNA binding"/>
    <property type="evidence" value="ECO:0007669"/>
    <property type="project" value="TreeGrafter"/>
</dbReference>
<dbReference type="InterPro" id="IPR006612">
    <property type="entry name" value="THAP_Znf"/>
</dbReference>
<comment type="subcellular location">
    <subcellularLocation>
        <location evidence="6">Nucleus</location>
        <location evidence="6">Nucleoplasm</location>
    </subcellularLocation>
</comment>
<keyword evidence="6" id="KW-0539">Nucleus</keyword>
<dbReference type="Gene3D" id="6.20.210.20">
    <property type="entry name" value="THAP domain"/>
    <property type="match status" value="1"/>
</dbReference>